<keyword evidence="6" id="KW-0732">Signal</keyword>
<dbReference type="OrthoDB" id="9775455at2"/>
<organism evidence="15 16">
    <name type="scientific">Imhoffiella purpurea</name>
    <dbReference type="NCBI Taxonomy" id="1249627"/>
    <lineage>
        <taxon>Bacteria</taxon>
        <taxon>Pseudomonadati</taxon>
        <taxon>Pseudomonadota</taxon>
        <taxon>Gammaproteobacteria</taxon>
        <taxon>Chromatiales</taxon>
        <taxon>Chromatiaceae</taxon>
        <taxon>Imhoffiella</taxon>
    </lineage>
</organism>
<keyword evidence="4" id="KW-1134">Transmembrane beta strand</keyword>
<keyword evidence="3 10" id="KW-0813">Transport</keyword>
<feature type="region of interest" description="Disordered" evidence="11">
    <location>
        <begin position="411"/>
        <end position="441"/>
    </location>
</feature>
<dbReference type="Proteomes" id="UP000019460">
    <property type="component" value="Unassembled WGS sequence"/>
</dbReference>
<gene>
    <name evidence="15" type="ORF">D779_0857</name>
</gene>
<evidence type="ECO:0000256" key="5">
    <source>
        <dbReference type="ARBA" id="ARBA00022692"/>
    </source>
</evidence>
<dbReference type="Gene3D" id="3.55.50.30">
    <property type="match status" value="1"/>
</dbReference>
<dbReference type="InterPro" id="IPR004846">
    <property type="entry name" value="T2SS/T3SS_dom"/>
</dbReference>
<keyword evidence="9" id="KW-0998">Cell outer membrane</keyword>
<evidence type="ECO:0000256" key="1">
    <source>
        <dbReference type="ARBA" id="ARBA00004442"/>
    </source>
</evidence>
<feature type="domain" description="Type II/III secretion system secretin-like" evidence="12">
    <location>
        <begin position="555"/>
        <end position="720"/>
    </location>
</feature>
<dbReference type="InterPro" id="IPR049371">
    <property type="entry name" value="GspD-like_N0"/>
</dbReference>
<dbReference type="Gene3D" id="3.30.1370.120">
    <property type="match status" value="3"/>
</dbReference>
<feature type="domain" description="NolW-like" evidence="13">
    <location>
        <begin position="355"/>
        <end position="481"/>
    </location>
</feature>
<feature type="domain" description="GspD-like N0" evidence="14">
    <location>
        <begin position="114"/>
        <end position="182"/>
    </location>
</feature>
<dbReference type="Pfam" id="PF21305">
    <property type="entry name" value="type_II_gspD_N0"/>
    <property type="match status" value="1"/>
</dbReference>
<evidence type="ECO:0000256" key="8">
    <source>
        <dbReference type="ARBA" id="ARBA00023136"/>
    </source>
</evidence>
<dbReference type="NCBIfam" id="TIGR02517">
    <property type="entry name" value="type_II_gspD"/>
    <property type="match status" value="1"/>
</dbReference>
<keyword evidence="5" id="KW-0812">Transmembrane</keyword>
<accession>W9W3G1</accession>
<sequence>MYSDLHTHRPLPLGNWLTVIVLLVLLPCLSACEQKDWDPTLRVGKPEGHIVDGDQLKRLEEMKQRGGTDATTIALGDQGGKGLKAVDSLQRGTGSFVRKVNPPSVDTTPGDVTLNFDGTDIREVVKVVLGDLLKVNYVLHPSVQGVVSLQTGRPLRREDLIPTLETLLRMNNAAIVYHDGTYEVVPIANAMQGKVVPQLGESSRALPNGYSVQVIPLRYIGAEEMSNILQPLAPEGSVIRVDNLRNLLVIAGTSSEMGNLLDTIRVFDVDWMSGLSVGFFVLEFAKANEVQDQLKSLLADEGGNPLKGLFRFVPIESANALLVVSPQERYIQQARNWIERLDMAEASGDAAERLFVYRVKHGDAEKLAEILSQLFGGDSGGSTNRSVGSVAPGLGSSSIGSKANAVMATDSTFGSSGSTTSNTSTGFSGGTQRSSTSHEVQMSSQVSIVADGVNNSLLVRGSPRDYKKILDALKQLDIVPLQVLVEATIVEITLSGGLQYGVQWELFGPASEGKSYASLDGSLDDSTKSGISTSFPGFNWALVSDPNTIKATLSALASESLVNVLSSPSVMVMDNQTAKIQVGEEVPIATSEQQSTTTDNSRVLNTIEYKKTGVMLSVKPRVTPGGLVQMEIEQEVSNVAKTTSSTLDSPTFQTRSINSSVAVRSNQAVVLGGLIKDQREQGKAGIPGLYKLPFAGVLFGESTKSAGRTELIVVLTPKVISSDQDLEAVTEDFRRKVKGLDFKF</sequence>
<dbReference type="STRING" id="1249627.D779_0857"/>
<dbReference type="PRINTS" id="PR00811">
    <property type="entry name" value="BCTERIALGSPD"/>
</dbReference>
<dbReference type="InterPro" id="IPR038591">
    <property type="entry name" value="NolW-like_sf"/>
</dbReference>
<dbReference type="eggNOG" id="COG1450">
    <property type="taxonomic scope" value="Bacteria"/>
</dbReference>
<dbReference type="AlphaFoldDB" id="W9W3G1"/>
<dbReference type="InterPro" id="IPR050810">
    <property type="entry name" value="Bact_Secretion_Sys_Channel"/>
</dbReference>
<keyword evidence="8" id="KW-0472">Membrane</keyword>
<evidence type="ECO:0000259" key="14">
    <source>
        <dbReference type="Pfam" id="PF21305"/>
    </source>
</evidence>
<dbReference type="PANTHER" id="PTHR30332">
    <property type="entry name" value="PROBABLE GENERAL SECRETION PATHWAY PROTEIN D"/>
    <property type="match status" value="1"/>
</dbReference>
<feature type="domain" description="NolW-like" evidence="13">
    <location>
        <begin position="280"/>
        <end position="345"/>
    </location>
</feature>
<dbReference type="GO" id="GO:0009279">
    <property type="term" value="C:cell outer membrane"/>
    <property type="evidence" value="ECO:0007669"/>
    <property type="project" value="UniProtKB-SubCell"/>
</dbReference>
<feature type="domain" description="NolW-like" evidence="13">
    <location>
        <begin position="212"/>
        <end position="272"/>
    </location>
</feature>
<dbReference type="Pfam" id="PF03958">
    <property type="entry name" value="Secretin_N"/>
    <property type="match status" value="3"/>
</dbReference>
<evidence type="ECO:0000259" key="12">
    <source>
        <dbReference type="Pfam" id="PF00263"/>
    </source>
</evidence>
<dbReference type="InterPro" id="IPR005644">
    <property type="entry name" value="NolW-like"/>
</dbReference>
<dbReference type="InterPro" id="IPR013356">
    <property type="entry name" value="T2SS_GspD"/>
</dbReference>
<dbReference type="GO" id="GO:0015627">
    <property type="term" value="C:type II protein secretion system complex"/>
    <property type="evidence" value="ECO:0007669"/>
    <property type="project" value="InterPro"/>
</dbReference>
<evidence type="ECO:0000256" key="6">
    <source>
        <dbReference type="ARBA" id="ARBA00022729"/>
    </source>
</evidence>
<dbReference type="EMBL" id="AONC01000002">
    <property type="protein sequence ID" value="EXJ17105.1"/>
    <property type="molecule type" value="Genomic_DNA"/>
</dbReference>
<keyword evidence="16" id="KW-1185">Reference proteome</keyword>
<dbReference type="InterPro" id="IPR001775">
    <property type="entry name" value="GspD/PilQ"/>
</dbReference>
<dbReference type="GO" id="GO:0015628">
    <property type="term" value="P:protein secretion by the type II secretion system"/>
    <property type="evidence" value="ECO:0007669"/>
    <property type="project" value="InterPro"/>
</dbReference>
<evidence type="ECO:0000256" key="4">
    <source>
        <dbReference type="ARBA" id="ARBA00022452"/>
    </source>
</evidence>
<comment type="subcellular location">
    <subcellularLocation>
        <location evidence="1 10">Cell outer membrane</location>
    </subcellularLocation>
</comment>
<name>W9W3G1_9GAMM</name>
<comment type="similarity">
    <text evidence="2">Belongs to the bacterial secretin family. GSP D subfamily.</text>
</comment>
<evidence type="ECO:0000256" key="10">
    <source>
        <dbReference type="RuleBase" id="RU004004"/>
    </source>
</evidence>
<evidence type="ECO:0000256" key="2">
    <source>
        <dbReference type="ARBA" id="ARBA00006980"/>
    </source>
</evidence>
<reference evidence="15 16" key="1">
    <citation type="submission" date="2012-11" db="EMBL/GenBank/DDBJ databases">
        <title>Genome assembly of Thiorhodococcus sp. AK35.</title>
        <authorList>
            <person name="Nupur N."/>
            <person name="Khatri I."/>
            <person name="Subramanian S."/>
            <person name="Pinnaka A."/>
        </authorList>
    </citation>
    <scope>NUCLEOTIDE SEQUENCE [LARGE SCALE GENOMIC DNA]</scope>
    <source>
        <strain evidence="15 16">AK35</strain>
    </source>
</reference>
<dbReference type="Pfam" id="PF00263">
    <property type="entry name" value="Secretin"/>
    <property type="match status" value="1"/>
</dbReference>
<dbReference type="PANTHER" id="PTHR30332:SF25">
    <property type="entry name" value="SECRETIN XPSD"/>
    <property type="match status" value="1"/>
</dbReference>
<evidence type="ECO:0000256" key="3">
    <source>
        <dbReference type="ARBA" id="ARBA00022448"/>
    </source>
</evidence>
<protein>
    <submittedName>
        <fullName evidence="15">General secretion pathway protein D</fullName>
    </submittedName>
</protein>
<evidence type="ECO:0000256" key="11">
    <source>
        <dbReference type="SAM" id="MobiDB-lite"/>
    </source>
</evidence>
<evidence type="ECO:0000313" key="16">
    <source>
        <dbReference type="Proteomes" id="UP000019460"/>
    </source>
</evidence>
<evidence type="ECO:0000256" key="7">
    <source>
        <dbReference type="ARBA" id="ARBA00022927"/>
    </source>
</evidence>
<dbReference type="PATRIC" id="fig|1249627.3.peg.140"/>
<keyword evidence="7" id="KW-0653">Protein transport</keyword>
<dbReference type="RefSeq" id="WP_043747925.1">
    <property type="nucleotide sequence ID" value="NZ_AONC01000002.1"/>
</dbReference>
<proteinExistence type="inferred from homology"/>
<evidence type="ECO:0000259" key="13">
    <source>
        <dbReference type="Pfam" id="PF03958"/>
    </source>
</evidence>
<evidence type="ECO:0000313" key="15">
    <source>
        <dbReference type="EMBL" id="EXJ17105.1"/>
    </source>
</evidence>
<feature type="compositionally biased region" description="Polar residues" evidence="11">
    <location>
        <begin position="432"/>
        <end position="441"/>
    </location>
</feature>
<feature type="compositionally biased region" description="Low complexity" evidence="11">
    <location>
        <begin position="411"/>
        <end position="426"/>
    </location>
</feature>
<comment type="caution">
    <text evidence="15">The sequence shown here is derived from an EMBL/GenBank/DDBJ whole genome shotgun (WGS) entry which is preliminary data.</text>
</comment>
<evidence type="ECO:0000256" key="9">
    <source>
        <dbReference type="ARBA" id="ARBA00023237"/>
    </source>
</evidence>